<dbReference type="Pfam" id="PF00702">
    <property type="entry name" value="Hydrolase"/>
    <property type="match status" value="1"/>
</dbReference>
<dbReference type="PROSITE" id="PS50846">
    <property type="entry name" value="HMA_2"/>
    <property type="match status" value="1"/>
</dbReference>
<feature type="chain" id="PRO_5029574830" evidence="12">
    <location>
        <begin position="29"/>
        <end position="739"/>
    </location>
</feature>
<organism evidence="14 15">
    <name type="scientific">Mucilaginibacter arboris</name>
    <dbReference type="NCBI Taxonomy" id="2682090"/>
    <lineage>
        <taxon>Bacteria</taxon>
        <taxon>Pseudomonadati</taxon>
        <taxon>Bacteroidota</taxon>
        <taxon>Sphingobacteriia</taxon>
        <taxon>Sphingobacteriales</taxon>
        <taxon>Sphingobacteriaceae</taxon>
        <taxon>Mucilaginibacter</taxon>
    </lineage>
</organism>
<dbReference type="InterPro" id="IPR023299">
    <property type="entry name" value="ATPase_P-typ_cyto_dom_N"/>
</dbReference>
<feature type="transmembrane region" description="Helical" evidence="11">
    <location>
        <begin position="156"/>
        <end position="178"/>
    </location>
</feature>
<dbReference type="AlphaFoldDB" id="A0A7K1T056"/>
<dbReference type="SFLD" id="SFLDS00003">
    <property type="entry name" value="Haloacid_Dehalogenase"/>
    <property type="match status" value="1"/>
</dbReference>
<evidence type="ECO:0000256" key="6">
    <source>
        <dbReference type="ARBA" id="ARBA00022741"/>
    </source>
</evidence>
<evidence type="ECO:0000259" key="13">
    <source>
        <dbReference type="PROSITE" id="PS50846"/>
    </source>
</evidence>
<evidence type="ECO:0000256" key="9">
    <source>
        <dbReference type="ARBA" id="ARBA00022989"/>
    </source>
</evidence>
<dbReference type="PRINTS" id="PR00119">
    <property type="entry name" value="CATATPASE"/>
</dbReference>
<keyword evidence="3 11" id="KW-1003">Cell membrane</keyword>
<dbReference type="GO" id="GO:0005886">
    <property type="term" value="C:plasma membrane"/>
    <property type="evidence" value="ECO:0007669"/>
    <property type="project" value="UniProtKB-SubCell"/>
</dbReference>
<dbReference type="CDD" id="cd02094">
    <property type="entry name" value="P-type_ATPase_Cu-like"/>
    <property type="match status" value="1"/>
</dbReference>
<feature type="transmembrane region" description="Helical" evidence="11">
    <location>
        <begin position="340"/>
        <end position="362"/>
    </location>
</feature>
<protein>
    <submittedName>
        <fullName evidence="14">Heavy metal translocating P-type ATPase</fullName>
    </submittedName>
</protein>
<dbReference type="SUPFAM" id="SSF81665">
    <property type="entry name" value="Calcium ATPase, transmembrane domain M"/>
    <property type="match status" value="1"/>
</dbReference>
<evidence type="ECO:0000256" key="2">
    <source>
        <dbReference type="ARBA" id="ARBA00006024"/>
    </source>
</evidence>
<evidence type="ECO:0000256" key="5">
    <source>
        <dbReference type="ARBA" id="ARBA00022723"/>
    </source>
</evidence>
<keyword evidence="15" id="KW-1185">Reference proteome</keyword>
<dbReference type="PANTHER" id="PTHR43520:SF8">
    <property type="entry name" value="P-TYPE CU(+) TRANSPORTER"/>
    <property type="match status" value="1"/>
</dbReference>
<evidence type="ECO:0000256" key="11">
    <source>
        <dbReference type="RuleBase" id="RU362081"/>
    </source>
</evidence>
<dbReference type="FunFam" id="3.30.70.100:FF:000001">
    <property type="entry name" value="ATPase copper transporting beta"/>
    <property type="match status" value="1"/>
</dbReference>
<feature type="transmembrane region" description="Helical" evidence="11">
    <location>
        <begin position="98"/>
        <end position="117"/>
    </location>
</feature>
<dbReference type="InterPro" id="IPR008250">
    <property type="entry name" value="ATPase_P-typ_transduc_dom_A_sf"/>
</dbReference>
<dbReference type="NCBIfam" id="TIGR01511">
    <property type="entry name" value="ATPase-IB1_Cu"/>
    <property type="match status" value="1"/>
</dbReference>
<dbReference type="Gene3D" id="3.40.50.1000">
    <property type="entry name" value="HAD superfamily/HAD-like"/>
    <property type="match status" value="1"/>
</dbReference>
<dbReference type="RefSeq" id="WP_157568665.1">
    <property type="nucleotide sequence ID" value="NZ_WPIK01000015.1"/>
</dbReference>
<dbReference type="GO" id="GO:0060003">
    <property type="term" value="P:copper ion export"/>
    <property type="evidence" value="ECO:0007669"/>
    <property type="project" value="UniProtKB-ARBA"/>
</dbReference>
<keyword evidence="8" id="KW-1278">Translocase</keyword>
<dbReference type="Pfam" id="PF00122">
    <property type="entry name" value="E1-E2_ATPase"/>
    <property type="match status" value="1"/>
</dbReference>
<dbReference type="Proteomes" id="UP000462014">
    <property type="component" value="Unassembled WGS sequence"/>
</dbReference>
<accession>A0A7K1T056</accession>
<dbReference type="PRINTS" id="PR00943">
    <property type="entry name" value="CUATPASE"/>
</dbReference>
<dbReference type="InterPro" id="IPR059000">
    <property type="entry name" value="ATPase_P-type_domA"/>
</dbReference>
<dbReference type="InterPro" id="IPR036412">
    <property type="entry name" value="HAD-like_sf"/>
</dbReference>
<evidence type="ECO:0000256" key="3">
    <source>
        <dbReference type="ARBA" id="ARBA00022475"/>
    </source>
</evidence>
<dbReference type="InterPro" id="IPR023298">
    <property type="entry name" value="ATPase_P-typ_TM_dom_sf"/>
</dbReference>
<feature type="transmembrane region" description="Helical" evidence="11">
    <location>
        <begin position="374"/>
        <end position="400"/>
    </location>
</feature>
<dbReference type="SFLD" id="SFLDG00002">
    <property type="entry name" value="C1.7:_P-type_atpase_like"/>
    <property type="match status" value="1"/>
</dbReference>
<evidence type="ECO:0000256" key="7">
    <source>
        <dbReference type="ARBA" id="ARBA00022840"/>
    </source>
</evidence>
<feature type="transmembrane region" description="Helical" evidence="11">
    <location>
        <begin position="686"/>
        <end position="708"/>
    </location>
</feature>
<keyword evidence="7 11" id="KW-0067">ATP-binding</keyword>
<feature type="signal peptide" evidence="12">
    <location>
        <begin position="1"/>
        <end position="28"/>
    </location>
</feature>
<feature type="transmembrane region" description="Helical" evidence="11">
    <location>
        <begin position="714"/>
        <end position="733"/>
    </location>
</feature>
<dbReference type="FunFam" id="2.70.150.10:FF:000020">
    <property type="entry name" value="Copper-exporting P-type ATPase A"/>
    <property type="match status" value="1"/>
</dbReference>
<dbReference type="InterPro" id="IPR027256">
    <property type="entry name" value="P-typ_ATPase_IB"/>
</dbReference>
<dbReference type="InterPro" id="IPR018303">
    <property type="entry name" value="ATPase_P-typ_P_site"/>
</dbReference>
<dbReference type="GO" id="GO:0005524">
    <property type="term" value="F:ATP binding"/>
    <property type="evidence" value="ECO:0007669"/>
    <property type="project" value="UniProtKB-UniRule"/>
</dbReference>
<dbReference type="Gene3D" id="3.30.70.100">
    <property type="match status" value="1"/>
</dbReference>
<dbReference type="GO" id="GO:0005507">
    <property type="term" value="F:copper ion binding"/>
    <property type="evidence" value="ECO:0007669"/>
    <property type="project" value="TreeGrafter"/>
</dbReference>
<dbReference type="SUPFAM" id="SSF81653">
    <property type="entry name" value="Calcium ATPase, transduction domain A"/>
    <property type="match status" value="1"/>
</dbReference>
<dbReference type="Pfam" id="PF00403">
    <property type="entry name" value="HMA"/>
    <property type="match status" value="1"/>
</dbReference>
<feature type="domain" description="HMA" evidence="13">
    <location>
        <begin position="6"/>
        <end position="72"/>
    </location>
</feature>
<keyword evidence="5 11" id="KW-0479">Metal-binding</keyword>
<keyword evidence="10 11" id="KW-0472">Membrane</keyword>
<dbReference type="Gene3D" id="3.40.1110.10">
    <property type="entry name" value="Calcium-transporting ATPase, cytoplasmic domain N"/>
    <property type="match status" value="1"/>
</dbReference>
<dbReference type="InterPro" id="IPR006121">
    <property type="entry name" value="HMA_dom"/>
</dbReference>
<dbReference type="SUPFAM" id="SSF56784">
    <property type="entry name" value="HAD-like"/>
    <property type="match status" value="1"/>
</dbReference>
<dbReference type="NCBIfam" id="TIGR01525">
    <property type="entry name" value="ATPase-IB_hvy"/>
    <property type="match status" value="1"/>
</dbReference>
<dbReference type="NCBIfam" id="TIGR01494">
    <property type="entry name" value="ATPase_P-type"/>
    <property type="match status" value="1"/>
</dbReference>
<dbReference type="InterPro" id="IPR001757">
    <property type="entry name" value="P_typ_ATPase"/>
</dbReference>
<evidence type="ECO:0000313" key="15">
    <source>
        <dbReference type="Proteomes" id="UP000462014"/>
    </source>
</evidence>
<dbReference type="Gene3D" id="2.70.150.10">
    <property type="entry name" value="Calcium-transporting ATPase, cytoplasmic transduction domain A"/>
    <property type="match status" value="1"/>
</dbReference>
<gene>
    <name evidence="14" type="ORF">GO621_15515</name>
</gene>
<reference evidence="14 15" key="1">
    <citation type="submission" date="2019-12" db="EMBL/GenBank/DDBJ databases">
        <title>Mucilaginibacter sp. HMF7410 genome sequencing and assembly.</title>
        <authorList>
            <person name="Kang H."/>
            <person name="Cha I."/>
            <person name="Kim H."/>
            <person name="Joh K."/>
        </authorList>
    </citation>
    <scope>NUCLEOTIDE SEQUENCE [LARGE SCALE GENOMIC DNA]</scope>
    <source>
        <strain evidence="14 15">HMF7410</strain>
    </source>
</reference>
<evidence type="ECO:0000256" key="10">
    <source>
        <dbReference type="ARBA" id="ARBA00023136"/>
    </source>
</evidence>
<evidence type="ECO:0000256" key="8">
    <source>
        <dbReference type="ARBA" id="ARBA00022967"/>
    </source>
</evidence>
<feature type="transmembrane region" description="Helical" evidence="11">
    <location>
        <begin position="184"/>
        <end position="202"/>
    </location>
</feature>
<feature type="transmembrane region" description="Helical" evidence="11">
    <location>
        <begin position="123"/>
        <end position="144"/>
    </location>
</feature>
<dbReference type="GO" id="GO:0043682">
    <property type="term" value="F:P-type divalent copper transporter activity"/>
    <property type="evidence" value="ECO:0007669"/>
    <property type="project" value="TreeGrafter"/>
</dbReference>
<dbReference type="CDD" id="cd00371">
    <property type="entry name" value="HMA"/>
    <property type="match status" value="1"/>
</dbReference>
<keyword evidence="4 11" id="KW-0812">Transmembrane</keyword>
<sequence length="739" mass="79655">MEKNIVHKIYPVTGMSCASCAMSVQSMAASVPGVQQANVNYATHALDIYFNQQKTDQEQIRKAIQNVGYDLILDEDNAFGQQEEQQEKELAKLKKQTLGAVLLTVPVVLLDMVFMHWKPANLLMLVLTSVVLFVFGKRFFVNAWKQAQHLNANMDTLVAISTGVAYLFSLFNTVYPAFWLSRGIVPHVYFEAAAVVISFILVGKLLEERAKSGTSASVKKLMGLQVRTVRVIRNGIETETDIAEVREGEMIRIKPGERVPVDGEIAEGNTFINEAMMTGEPMAVARKTGDTVFAGTVNQKGSFVLKATKVGNNTLLSRMIKAVQNAQGSKAKVQKLADKIASVFVPAVMAIALISAVAWWVFGGEQAFSQGLLSFVTVLIVACPCALGLATPTAIMVGVGKGAEKGILIRDAETLERAYKVNAVLLDKTGTITEGKPKLTALNWNVSLTENEQKILSGILLAAELQSEHPLADAIVDFLRIKEASAQTVTDFKSVTGSGVSIVYQNQKYYVGKPDWVKEICALSPNETNHIPQTDASNTIIYFAKTGSLLAVLTVADEIRKEAAATVARLKQAGITVWMLTGDAAATANSIAAKTGIENVVSGISPSGKAELVKKLQQEGKVVAMAGDGINDAEALATADVSIAMGLGSDIAMDVARITLLSSNITLLPEVLKLSAQTIQTIRQNLFWAFIYNIIAIPVAAGILYPIWCIQLNPMFAGAAMALSSVSVVTNSLRLKWRN</sequence>
<comment type="subcellular location">
    <subcellularLocation>
        <location evidence="1">Cell membrane</location>
        <topology evidence="1">Multi-pass membrane protein</topology>
    </subcellularLocation>
</comment>
<evidence type="ECO:0000256" key="1">
    <source>
        <dbReference type="ARBA" id="ARBA00004651"/>
    </source>
</evidence>
<comment type="similarity">
    <text evidence="2 11">Belongs to the cation transport ATPase (P-type) (TC 3.A.3) family. Type IB subfamily.</text>
</comment>
<comment type="caution">
    <text evidence="14">The sequence shown here is derived from an EMBL/GenBank/DDBJ whole genome shotgun (WGS) entry which is preliminary data.</text>
</comment>
<dbReference type="PANTHER" id="PTHR43520">
    <property type="entry name" value="ATP7, ISOFORM B"/>
    <property type="match status" value="1"/>
</dbReference>
<proteinExistence type="inferred from homology"/>
<dbReference type="GO" id="GO:0055070">
    <property type="term" value="P:copper ion homeostasis"/>
    <property type="evidence" value="ECO:0007669"/>
    <property type="project" value="TreeGrafter"/>
</dbReference>
<dbReference type="SFLD" id="SFLDF00027">
    <property type="entry name" value="p-type_atpase"/>
    <property type="match status" value="1"/>
</dbReference>
<evidence type="ECO:0000256" key="12">
    <source>
        <dbReference type="SAM" id="SignalP"/>
    </source>
</evidence>
<keyword evidence="9 11" id="KW-1133">Transmembrane helix</keyword>
<dbReference type="GO" id="GO:0016887">
    <property type="term" value="F:ATP hydrolysis activity"/>
    <property type="evidence" value="ECO:0007669"/>
    <property type="project" value="InterPro"/>
</dbReference>
<keyword evidence="6 11" id="KW-0547">Nucleotide-binding</keyword>
<dbReference type="PROSITE" id="PS00154">
    <property type="entry name" value="ATPASE_E1_E2"/>
    <property type="match status" value="1"/>
</dbReference>
<evidence type="ECO:0000313" key="14">
    <source>
        <dbReference type="EMBL" id="MVN22933.1"/>
    </source>
</evidence>
<dbReference type="InterPro" id="IPR023214">
    <property type="entry name" value="HAD_sf"/>
</dbReference>
<dbReference type="SUPFAM" id="SSF55008">
    <property type="entry name" value="HMA, heavy metal-associated domain"/>
    <property type="match status" value="1"/>
</dbReference>
<evidence type="ECO:0000256" key="4">
    <source>
        <dbReference type="ARBA" id="ARBA00022692"/>
    </source>
</evidence>
<dbReference type="EMBL" id="WPIK01000015">
    <property type="protein sequence ID" value="MVN22933.1"/>
    <property type="molecule type" value="Genomic_DNA"/>
</dbReference>
<name>A0A7K1T056_9SPHI</name>
<keyword evidence="12" id="KW-0732">Signal</keyword>
<dbReference type="InterPro" id="IPR044492">
    <property type="entry name" value="P_typ_ATPase_HD_dom"/>
</dbReference>
<dbReference type="InterPro" id="IPR036163">
    <property type="entry name" value="HMA_dom_sf"/>
</dbReference>